<dbReference type="Gene3D" id="1.20.1530.20">
    <property type="match status" value="1"/>
</dbReference>
<dbReference type="FunFam" id="1.20.1530.20:FF:000003">
    <property type="entry name" value="Cation/H(+) antiporter 15"/>
    <property type="match status" value="1"/>
</dbReference>
<keyword evidence="5 12" id="KW-0812">Transmembrane</keyword>
<evidence type="ECO:0000256" key="12">
    <source>
        <dbReference type="SAM" id="Phobius"/>
    </source>
</evidence>
<evidence type="ECO:0000259" key="13">
    <source>
        <dbReference type="Pfam" id="PF00999"/>
    </source>
</evidence>
<feature type="transmembrane region" description="Helical" evidence="12">
    <location>
        <begin position="196"/>
        <end position="220"/>
    </location>
</feature>
<keyword evidence="2" id="KW-0813">Transport</keyword>
<evidence type="ECO:0000256" key="7">
    <source>
        <dbReference type="ARBA" id="ARBA00022989"/>
    </source>
</evidence>
<evidence type="ECO:0000259" key="14">
    <source>
        <dbReference type="Pfam" id="PF23256"/>
    </source>
</evidence>
<accession>A0A5N5L3M7</accession>
<dbReference type="GO" id="GO:1902600">
    <property type="term" value="P:proton transmembrane transport"/>
    <property type="evidence" value="ECO:0007669"/>
    <property type="project" value="InterPro"/>
</dbReference>
<dbReference type="AlphaFoldDB" id="A0A5N5L3M7"/>
<evidence type="ECO:0000313" key="16">
    <source>
        <dbReference type="EMBL" id="KAB5537339.1"/>
    </source>
</evidence>
<keyword evidence="7 12" id="KW-1133">Transmembrane helix</keyword>
<feature type="domain" description="Cation/H(+) antiporter C-terminal" evidence="15">
    <location>
        <begin position="632"/>
        <end position="789"/>
    </location>
</feature>
<evidence type="ECO:0000256" key="11">
    <source>
        <dbReference type="SAM" id="MobiDB-lite"/>
    </source>
</evidence>
<gene>
    <name evidence="16" type="ORF">DKX38_014872</name>
</gene>
<evidence type="ECO:0000256" key="9">
    <source>
        <dbReference type="ARBA" id="ARBA00023136"/>
    </source>
</evidence>
<dbReference type="InterPro" id="IPR050794">
    <property type="entry name" value="CPA2_transporter"/>
</dbReference>
<evidence type="ECO:0000256" key="4">
    <source>
        <dbReference type="ARBA" id="ARBA00022538"/>
    </source>
</evidence>
<keyword evidence="4" id="KW-0633">Potassium transport</keyword>
<dbReference type="Pfam" id="PF23256">
    <property type="entry name" value="CHX17_2nd"/>
    <property type="match status" value="1"/>
</dbReference>
<dbReference type="PANTHER" id="PTHR32468:SF81">
    <property type="entry name" value="CATION_H(+) ANTIPORTER 19"/>
    <property type="match status" value="1"/>
</dbReference>
<comment type="similarity">
    <text evidence="10">Belongs to the monovalent cation:proton antiporter 2 (CPA2) transporter (TC 2.A.37) family. CHX (TC 2.A.37.4) subfamily.</text>
</comment>
<feature type="transmembrane region" description="Helical" evidence="12">
    <location>
        <begin position="414"/>
        <end position="436"/>
    </location>
</feature>
<feature type="transmembrane region" description="Helical" evidence="12">
    <location>
        <begin position="63"/>
        <end position="79"/>
    </location>
</feature>
<evidence type="ECO:0000256" key="8">
    <source>
        <dbReference type="ARBA" id="ARBA00023065"/>
    </source>
</evidence>
<evidence type="ECO:0000256" key="10">
    <source>
        <dbReference type="ARBA" id="ARBA00038341"/>
    </source>
</evidence>
<name>A0A5N5L3M7_9ROSI</name>
<keyword evidence="6" id="KW-0630">Potassium</keyword>
<proteinExistence type="inferred from homology"/>
<protein>
    <submittedName>
        <fullName evidence="16">Uncharacterized protein</fullName>
    </submittedName>
</protein>
<dbReference type="GO" id="GO:0012505">
    <property type="term" value="C:endomembrane system"/>
    <property type="evidence" value="ECO:0007669"/>
    <property type="project" value="TreeGrafter"/>
</dbReference>
<dbReference type="InterPro" id="IPR057291">
    <property type="entry name" value="CHX17_2nd"/>
</dbReference>
<feature type="transmembrane region" description="Helical" evidence="12">
    <location>
        <begin position="226"/>
        <end position="246"/>
    </location>
</feature>
<dbReference type="GO" id="GO:0016020">
    <property type="term" value="C:membrane"/>
    <property type="evidence" value="ECO:0007669"/>
    <property type="project" value="UniProtKB-SubCell"/>
</dbReference>
<dbReference type="PANTHER" id="PTHR32468">
    <property type="entry name" value="CATION/H + ANTIPORTER"/>
    <property type="match status" value="1"/>
</dbReference>
<reference evidence="17" key="1">
    <citation type="journal article" date="2019" name="Gigascience">
        <title>De novo genome assembly of the endangered Acer yangbiense, a plant species with extremely small populations endemic to Yunnan Province, China.</title>
        <authorList>
            <person name="Yang J."/>
            <person name="Wariss H.M."/>
            <person name="Tao L."/>
            <person name="Zhang R."/>
            <person name="Yun Q."/>
            <person name="Hollingsworth P."/>
            <person name="Dao Z."/>
            <person name="Luo G."/>
            <person name="Guo H."/>
            <person name="Ma Y."/>
            <person name="Sun W."/>
        </authorList>
    </citation>
    <scope>NUCLEOTIDE SEQUENCE [LARGE SCALE GENOMIC DNA]</scope>
    <source>
        <strain evidence="17">cv. br00</strain>
    </source>
</reference>
<keyword evidence="3" id="KW-0050">Antiport</keyword>
<comment type="caution">
    <text evidence="16">The sequence shown here is derived from an EMBL/GenBank/DDBJ whole genome shotgun (WGS) entry which is preliminary data.</text>
</comment>
<dbReference type="GO" id="GO:0006885">
    <property type="term" value="P:regulation of pH"/>
    <property type="evidence" value="ECO:0007669"/>
    <property type="project" value="TreeGrafter"/>
</dbReference>
<feature type="transmembrane region" description="Helical" evidence="12">
    <location>
        <begin position="99"/>
        <end position="116"/>
    </location>
</feature>
<comment type="subcellular location">
    <subcellularLocation>
        <location evidence="1">Membrane</location>
        <topology evidence="1">Multi-pass membrane protein</topology>
    </subcellularLocation>
</comment>
<feature type="transmembrane region" description="Helical" evidence="12">
    <location>
        <begin position="267"/>
        <end position="300"/>
    </location>
</feature>
<keyword evidence="9 12" id="KW-0472">Membrane</keyword>
<feature type="domain" description="Cation/H+ exchanger transmembrane" evidence="13">
    <location>
        <begin position="53"/>
        <end position="432"/>
    </location>
</feature>
<sequence length="819" mass="89170">MATNTSNVTAALPKPMKATSNGAFQHENPLDFALPLLILQICLVVGFTRTLAFLLKPLRQPRVIAEIIGGILLGPSAFGRSEKFLHTVFPARSMTVLDTVANIGLLFFLFLVGLELDLRSIRRTGKKSLAIAGAGITLPFLLGIGTSFVLRSTISKGSAHAPFLVFMGVSLSITAFPVLARILAELKLLTTDVGRIAMSAAAVNDVVAWILLALAIALSGSNTSPLISLWVLLCGAGFLVFSIYVIKPLLELMARRSPEGEPVKEIYICITLLLVLASAFVTDTIGIHALFGAFVVGILVPKDGPFPGVLIEKIEDLVAGLFLPLYFASSGLKTNVATISGAQSWGLLVLVIATACFGKIIGTMVVSRMFFKVPFREAAALGFLMNTKGLVELIVLNIGKDRKASTRVLNDQTFAVLVLMALFTTFITTPIVMVVYKPARKGVPYKNRTVKRKDLDTELRLLACFHSSRNIPTTINLVECSRGTRKRGRLCVYAMHLMELSERSSAISMVHKARKNGLPFWNKKRDDRDQMVIAFEAYQQLSSVTIRPMTAISALNTIYEDICTSAHQKRAAMILLPFHKHQRVDGSLESLGQSLREVNQRVLRHSPCSVGILIDRGFGGTTQVSSSDVSYKIAVPFFGGRDDMEALAYGMRMAEHPGIMLTVLKVVPPSGKTLMTLEGQDTSMIKVENDKNSDSEADSELFFSEFIQHAAKKLQDSVSHEERLVESKADIVSALKSMSKSNLFLVGRMPPVAPLLISTDTPELGPVGSFLASSDFSSTASVLVIQHYNPNANLHPLVEEEENEDTDDGTDTPVLVDKY</sequence>
<feature type="transmembrane region" description="Helical" evidence="12">
    <location>
        <begin position="345"/>
        <end position="366"/>
    </location>
</feature>
<evidence type="ECO:0000256" key="5">
    <source>
        <dbReference type="ARBA" id="ARBA00022692"/>
    </source>
</evidence>
<dbReference type="InterPro" id="IPR057290">
    <property type="entry name" value="CHX17_C"/>
</dbReference>
<evidence type="ECO:0000256" key="1">
    <source>
        <dbReference type="ARBA" id="ARBA00004141"/>
    </source>
</evidence>
<dbReference type="Gene3D" id="3.40.50.12370">
    <property type="match status" value="1"/>
</dbReference>
<dbReference type="Proteomes" id="UP000326939">
    <property type="component" value="Chromosome 10"/>
</dbReference>
<organism evidence="16 17">
    <name type="scientific">Salix brachista</name>
    <dbReference type="NCBI Taxonomy" id="2182728"/>
    <lineage>
        <taxon>Eukaryota</taxon>
        <taxon>Viridiplantae</taxon>
        <taxon>Streptophyta</taxon>
        <taxon>Embryophyta</taxon>
        <taxon>Tracheophyta</taxon>
        <taxon>Spermatophyta</taxon>
        <taxon>Magnoliopsida</taxon>
        <taxon>eudicotyledons</taxon>
        <taxon>Gunneridae</taxon>
        <taxon>Pentapetalae</taxon>
        <taxon>rosids</taxon>
        <taxon>fabids</taxon>
        <taxon>Malpighiales</taxon>
        <taxon>Salicaceae</taxon>
        <taxon>Saliceae</taxon>
        <taxon>Salix</taxon>
    </lineage>
</organism>
<evidence type="ECO:0000256" key="3">
    <source>
        <dbReference type="ARBA" id="ARBA00022449"/>
    </source>
</evidence>
<keyword evidence="8" id="KW-0406">Ion transport</keyword>
<evidence type="ECO:0000256" key="2">
    <source>
        <dbReference type="ARBA" id="ARBA00022448"/>
    </source>
</evidence>
<dbReference type="EMBL" id="VDCV01000010">
    <property type="protein sequence ID" value="KAB5537339.1"/>
    <property type="molecule type" value="Genomic_DNA"/>
</dbReference>
<keyword evidence="17" id="KW-1185">Reference proteome</keyword>
<feature type="transmembrane region" description="Helical" evidence="12">
    <location>
        <begin position="162"/>
        <end position="184"/>
    </location>
</feature>
<dbReference type="Pfam" id="PF23259">
    <property type="entry name" value="CHX17_C"/>
    <property type="match status" value="1"/>
</dbReference>
<dbReference type="GO" id="GO:0006813">
    <property type="term" value="P:potassium ion transport"/>
    <property type="evidence" value="ECO:0007669"/>
    <property type="project" value="UniProtKB-KW"/>
</dbReference>
<feature type="transmembrane region" description="Helical" evidence="12">
    <location>
        <begin position="32"/>
        <end position="51"/>
    </location>
</feature>
<feature type="compositionally biased region" description="Acidic residues" evidence="11">
    <location>
        <begin position="799"/>
        <end position="810"/>
    </location>
</feature>
<dbReference type="InterPro" id="IPR038770">
    <property type="entry name" value="Na+/solute_symporter_sf"/>
</dbReference>
<evidence type="ECO:0000256" key="6">
    <source>
        <dbReference type="ARBA" id="ARBA00022958"/>
    </source>
</evidence>
<evidence type="ECO:0000259" key="15">
    <source>
        <dbReference type="Pfam" id="PF23259"/>
    </source>
</evidence>
<feature type="region of interest" description="Disordered" evidence="11">
    <location>
        <begin position="797"/>
        <end position="819"/>
    </location>
</feature>
<dbReference type="GO" id="GO:0015297">
    <property type="term" value="F:antiporter activity"/>
    <property type="evidence" value="ECO:0007669"/>
    <property type="project" value="UniProtKB-KW"/>
</dbReference>
<feature type="transmembrane region" description="Helical" evidence="12">
    <location>
        <begin position="128"/>
        <end position="150"/>
    </location>
</feature>
<evidence type="ECO:0000313" key="17">
    <source>
        <dbReference type="Proteomes" id="UP000326939"/>
    </source>
</evidence>
<dbReference type="Pfam" id="PF00999">
    <property type="entry name" value="Na_H_Exchanger"/>
    <property type="match status" value="1"/>
</dbReference>
<dbReference type="InterPro" id="IPR006153">
    <property type="entry name" value="Cation/H_exchanger_TM"/>
</dbReference>
<feature type="domain" description="Cation/H(+) antiporter central" evidence="14">
    <location>
        <begin position="487"/>
        <end position="626"/>
    </location>
</feature>